<gene>
    <name evidence="2" type="ORF">HJG60_012145</name>
</gene>
<organism evidence="2 3">
    <name type="scientific">Phyllostomus discolor</name>
    <name type="common">pale spear-nosed bat</name>
    <dbReference type="NCBI Taxonomy" id="89673"/>
    <lineage>
        <taxon>Eukaryota</taxon>
        <taxon>Metazoa</taxon>
        <taxon>Chordata</taxon>
        <taxon>Craniata</taxon>
        <taxon>Vertebrata</taxon>
        <taxon>Euteleostomi</taxon>
        <taxon>Mammalia</taxon>
        <taxon>Eutheria</taxon>
        <taxon>Laurasiatheria</taxon>
        <taxon>Chiroptera</taxon>
        <taxon>Yangochiroptera</taxon>
        <taxon>Phyllostomidae</taxon>
        <taxon>Phyllostominae</taxon>
        <taxon>Phyllostomus</taxon>
    </lineage>
</organism>
<evidence type="ECO:0000313" key="2">
    <source>
        <dbReference type="EMBL" id="KAF6095178.1"/>
    </source>
</evidence>
<dbReference type="Proteomes" id="UP000664940">
    <property type="component" value="Unassembled WGS sequence"/>
</dbReference>
<name>A0A833ZEX1_9CHIR</name>
<feature type="transmembrane region" description="Helical" evidence="1">
    <location>
        <begin position="79"/>
        <end position="99"/>
    </location>
</feature>
<accession>A0A833ZEX1</accession>
<proteinExistence type="predicted"/>
<dbReference type="EMBL" id="JABVXQ010000008">
    <property type="protein sequence ID" value="KAF6095178.1"/>
    <property type="molecule type" value="Genomic_DNA"/>
</dbReference>
<reference evidence="2 3" key="1">
    <citation type="journal article" date="2020" name="Nature">
        <title>Six reference-quality genomes reveal evolution of bat adaptations.</title>
        <authorList>
            <person name="Jebb D."/>
            <person name="Huang Z."/>
            <person name="Pippel M."/>
            <person name="Hughes G.M."/>
            <person name="Lavrichenko K."/>
            <person name="Devanna P."/>
            <person name="Winkler S."/>
            <person name="Jermiin L.S."/>
            <person name="Skirmuntt E.C."/>
            <person name="Katzourakis A."/>
            <person name="Burkitt-Gray L."/>
            <person name="Ray D.A."/>
            <person name="Sullivan K.A.M."/>
            <person name="Roscito J.G."/>
            <person name="Kirilenko B.M."/>
            <person name="Davalos L.M."/>
            <person name="Corthals A.P."/>
            <person name="Power M.L."/>
            <person name="Jones G."/>
            <person name="Ransome R.D."/>
            <person name="Dechmann D.K.N."/>
            <person name="Locatelli A.G."/>
            <person name="Puechmaille S.J."/>
            <person name="Fedrigo O."/>
            <person name="Jarvis E.D."/>
            <person name="Hiller M."/>
            <person name="Vernes S.C."/>
            <person name="Myers E.W."/>
            <person name="Teeling E.C."/>
        </authorList>
    </citation>
    <scope>NUCLEOTIDE SEQUENCE [LARGE SCALE GENOMIC DNA]</scope>
    <source>
        <strain evidence="2">Bat1K_MPI-CBG_1</strain>
    </source>
</reference>
<keyword evidence="1" id="KW-0472">Membrane</keyword>
<dbReference type="AlphaFoldDB" id="A0A833ZEX1"/>
<evidence type="ECO:0000256" key="1">
    <source>
        <dbReference type="SAM" id="Phobius"/>
    </source>
</evidence>
<evidence type="ECO:0000313" key="3">
    <source>
        <dbReference type="Proteomes" id="UP000664940"/>
    </source>
</evidence>
<comment type="caution">
    <text evidence="2">The sequence shown here is derived from an EMBL/GenBank/DDBJ whole genome shotgun (WGS) entry which is preliminary data.</text>
</comment>
<protein>
    <submittedName>
        <fullName evidence="2">Uncharacterized protein</fullName>
    </submittedName>
</protein>
<keyword evidence="1" id="KW-1133">Transmembrane helix</keyword>
<sequence>MSKGLPTQVVGRRMSPSGLCVGVRPGRSGTPASERPRQLLGTRRHWGCRRFTPQGAPFCLGGRGRRCGVMQPPTPTSGAALVTLTAAVCLLICLALWTVTSAGAASALCLPGFAAWSQPPRFPGRWFSVSHTVHGRPLVRPPGQEEEPCGRVGGCVSQFTPPPPFQRCDIAQLTPSVPQSVR</sequence>
<keyword evidence="1" id="KW-0812">Transmembrane</keyword>